<feature type="transmembrane region" description="Helical" evidence="7">
    <location>
        <begin position="197"/>
        <end position="217"/>
    </location>
</feature>
<protein>
    <submittedName>
        <fullName evidence="9">EmrB/QacA subfamily drug resistance transporter</fullName>
    </submittedName>
</protein>
<evidence type="ECO:0000259" key="8">
    <source>
        <dbReference type="PROSITE" id="PS50850"/>
    </source>
</evidence>
<dbReference type="InterPro" id="IPR004638">
    <property type="entry name" value="EmrB-like"/>
</dbReference>
<comment type="caution">
    <text evidence="9">The sequence shown here is derived from an EMBL/GenBank/DDBJ whole genome shotgun (WGS) entry which is preliminary data.</text>
</comment>
<feature type="transmembrane region" description="Helical" evidence="7">
    <location>
        <begin position="304"/>
        <end position="323"/>
    </location>
</feature>
<dbReference type="EMBL" id="LGTE01000007">
    <property type="protein sequence ID" value="KNZ69978.1"/>
    <property type="molecule type" value="Genomic_DNA"/>
</dbReference>
<feature type="transmembrane region" description="Helical" evidence="7">
    <location>
        <begin position="133"/>
        <end position="155"/>
    </location>
</feature>
<evidence type="ECO:0000256" key="3">
    <source>
        <dbReference type="ARBA" id="ARBA00022475"/>
    </source>
</evidence>
<accession>A0A0L6W3P1</accession>
<dbReference type="PANTHER" id="PTHR23501:SF197">
    <property type="entry name" value="COMD"/>
    <property type="match status" value="1"/>
</dbReference>
<comment type="subcellular location">
    <subcellularLocation>
        <location evidence="1">Cell membrane</location>
        <topology evidence="1">Multi-pass membrane protein</topology>
    </subcellularLocation>
</comment>
<evidence type="ECO:0000256" key="2">
    <source>
        <dbReference type="ARBA" id="ARBA00022448"/>
    </source>
</evidence>
<dbReference type="GO" id="GO:0022857">
    <property type="term" value="F:transmembrane transporter activity"/>
    <property type="evidence" value="ECO:0007669"/>
    <property type="project" value="InterPro"/>
</dbReference>
<keyword evidence="6 7" id="KW-0472">Membrane</keyword>
<feature type="transmembrane region" description="Helical" evidence="7">
    <location>
        <begin position="35"/>
        <end position="54"/>
    </location>
</feature>
<feature type="transmembrane region" description="Helical" evidence="7">
    <location>
        <begin position="488"/>
        <end position="509"/>
    </location>
</feature>
<organism evidence="9 10">
    <name type="scientific">Thermincola ferriacetica</name>
    <dbReference type="NCBI Taxonomy" id="281456"/>
    <lineage>
        <taxon>Bacteria</taxon>
        <taxon>Bacillati</taxon>
        <taxon>Bacillota</taxon>
        <taxon>Clostridia</taxon>
        <taxon>Eubacteriales</taxon>
        <taxon>Thermincolaceae</taxon>
        <taxon>Thermincola</taxon>
    </lineage>
</organism>
<evidence type="ECO:0000313" key="10">
    <source>
        <dbReference type="Proteomes" id="UP000037175"/>
    </source>
</evidence>
<reference evidence="10" key="1">
    <citation type="submission" date="2015-07" db="EMBL/GenBank/DDBJ databases">
        <title>Complete Genome of Thermincola ferriacetica strain Z-0001T.</title>
        <authorList>
            <person name="Lusk B."/>
            <person name="Badalamenti J.P."/>
            <person name="Parameswaran P."/>
            <person name="Bond D.R."/>
            <person name="Torres C.I."/>
        </authorList>
    </citation>
    <scope>NUCLEOTIDE SEQUENCE [LARGE SCALE GENOMIC DNA]</scope>
    <source>
        <strain evidence="10">Z-0001</strain>
    </source>
</reference>
<dbReference type="PANTHER" id="PTHR23501">
    <property type="entry name" value="MAJOR FACILITATOR SUPERFAMILY"/>
    <property type="match status" value="1"/>
</dbReference>
<dbReference type="InterPro" id="IPR020846">
    <property type="entry name" value="MFS_dom"/>
</dbReference>
<feature type="transmembrane region" description="Helical" evidence="7">
    <location>
        <begin position="330"/>
        <end position="351"/>
    </location>
</feature>
<evidence type="ECO:0000256" key="6">
    <source>
        <dbReference type="ARBA" id="ARBA00023136"/>
    </source>
</evidence>
<evidence type="ECO:0000256" key="7">
    <source>
        <dbReference type="SAM" id="Phobius"/>
    </source>
</evidence>
<feature type="domain" description="Major facilitator superfamily (MFS) profile" evidence="8">
    <location>
        <begin position="10"/>
        <end position="514"/>
    </location>
</feature>
<dbReference type="SUPFAM" id="SSF103473">
    <property type="entry name" value="MFS general substrate transporter"/>
    <property type="match status" value="1"/>
</dbReference>
<name>A0A0L6W3P1_9FIRM</name>
<dbReference type="InterPro" id="IPR005829">
    <property type="entry name" value="Sugar_transporter_CS"/>
</dbReference>
<dbReference type="CDD" id="cd17502">
    <property type="entry name" value="MFS_Azr1_MDR_like"/>
    <property type="match status" value="1"/>
</dbReference>
<proteinExistence type="predicted"/>
<feature type="transmembrane region" description="Helical" evidence="7">
    <location>
        <begin position="100"/>
        <end position="121"/>
    </location>
</feature>
<evidence type="ECO:0000256" key="5">
    <source>
        <dbReference type="ARBA" id="ARBA00022989"/>
    </source>
</evidence>
<dbReference type="RefSeq" id="WP_052217422.1">
    <property type="nucleotide sequence ID" value="NZ_LGTE01000007.1"/>
</dbReference>
<sequence>MQNNSKRKILLIGLFLGMFFSSLDQTIVGTAMPRIIGELGGLSIMTWVTTAYMLSSTTIVPIAGKLADLFGRRWVYVSGLSIFMLGSALCGTSQNMTQLIIFRGLQGIGGGIMMPMAMTIVGDVFPPDKRGKWQGVMGAIFGLSSIVGPTIGGWIVDNSSWQWVFYINLPVGILAAITIFIGLVGEKRLKDNVVIDYAGAATLVIGVVSLLLALSLGGKDFPWGSWQIIGLFGISFVFLLAFIRVERKAEEPILSLDLFRNRVFTVTNIIGFLMGLGMFGSIMFLPLFLQGVIGVSATSSGNTMIPMMFSMMLTSILGGQLITKVPFRSMFVAGMCFMAAAFYLLSTMTVHTTQLVAISYIVVLGVGIGLIMPTLTIAVQNAFPPEQRGVVTSSSQFFRSIGGTLGVTILGVVMNNRSIALLQKDFFPIIRSIPGLQAGPVGSILARARSNPQGLFNVLLSPETLQRIPGQLQQVLLPTLKTALAQSLHTVFLVAMGIALAGIVMSLLVGNEKIEKKETGEAMGRGTENKTADGRVY</sequence>
<dbReference type="PATRIC" id="fig|281456.6.peg.1445"/>
<evidence type="ECO:0000313" key="9">
    <source>
        <dbReference type="EMBL" id="KNZ69978.1"/>
    </source>
</evidence>
<dbReference type="Proteomes" id="UP000037175">
    <property type="component" value="Unassembled WGS sequence"/>
</dbReference>
<dbReference type="PROSITE" id="PS50850">
    <property type="entry name" value="MFS"/>
    <property type="match status" value="1"/>
</dbReference>
<feature type="transmembrane region" description="Helical" evidence="7">
    <location>
        <begin position="397"/>
        <end position="414"/>
    </location>
</feature>
<feature type="transmembrane region" description="Helical" evidence="7">
    <location>
        <begin position="263"/>
        <end position="284"/>
    </location>
</feature>
<evidence type="ECO:0000256" key="1">
    <source>
        <dbReference type="ARBA" id="ARBA00004651"/>
    </source>
</evidence>
<dbReference type="Gene3D" id="1.20.1250.20">
    <property type="entry name" value="MFS general substrate transporter like domains"/>
    <property type="match status" value="1"/>
</dbReference>
<dbReference type="AlphaFoldDB" id="A0A0L6W3P1"/>
<keyword evidence="5 7" id="KW-1133">Transmembrane helix</keyword>
<dbReference type="InterPro" id="IPR036259">
    <property type="entry name" value="MFS_trans_sf"/>
</dbReference>
<feature type="transmembrane region" description="Helical" evidence="7">
    <location>
        <begin position="223"/>
        <end position="243"/>
    </location>
</feature>
<keyword evidence="3" id="KW-1003">Cell membrane</keyword>
<keyword evidence="10" id="KW-1185">Reference proteome</keyword>
<dbReference type="FunFam" id="1.20.1720.10:FF:000004">
    <property type="entry name" value="EmrB/QacA family drug resistance transporter"/>
    <property type="match status" value="1"/>
</dbReference>
<evidence type="ECO:0000256" key="4">
    <source>
        <dbReference type="ARBA" id="ARBA00022692"/>
    </source>
</evidence>
<dbReference type="InterPro" id="IPR011701">
    <property type="entry name" value="MFS"/>
</dbReference>
<keyword evidence="4 7" id="KW-0812">Transmembrane</keyword>
<feature type="transmembrane region" description="Helical" evidence="7">
    <location>
        <begin position="357"/>
        <end position="377"/>
    </location>
</feature>
<keyword evidence="2" id="KW-0813">Transport</keyword>
<dbReference type="NCBIfam" id="TIGR00711">
    <property type="entry name" value="efflux_EmrB"/>
    <property type="match status" value="1"/>
</dbReference>
<dbReference type="GO" id="GO:0005886">
    <property type="term" value="C:plasma membrane"/>
    <property type="evidence" value="ECO:0007669"/>
    <property type="project" value="UniProtKB-SubCell"/>
</dbReference>
<dbReference type="Gene3D" id="1.20.1720.10">
    <property type="entry name" value="Multidrug resistance protein D"/>
    <property type="match status" value="1"/>
</dbReference>
<dbReference type="PRINTS" id="PR01036">
    <property type="entry name" value="TCRTETB"/>
</dbReference>
<feature type="transmembrane region" description="Helical" evidence="7">
    <location>
        <begin position="161"/>
        <end position="185"/>
    </location>
</feature>
<dbReference type="PROSITE" id="PS00216">
    <property type="entry name" value="SUGAR_TRANSPORT_1"/>
    <property type="match status" value="1"/>
</dbReference>
<feature type="transmembrane region" description="Helical" evidence="7">
    <location>
        <begin position="74"/>
        <end position="94"/>
    </location>
</feature>
<dbReference type="Pfam" id="PF07690">
    <property type="entry name" value="MFS_1"/>
    <property type="match status" value="1"/>
</dbReference>
<gene>
    <name evidence="9" type="ORF">Tfer_1359</name>
</gene>